<dbReference type="Gene3D" id="1.20.1270.220">
    <property type="match status" value="1"/>
</dbReference>
<keyword evidence="1" id="KW-0805">Transcription regulation</keyword>
<dbReference type="PROSITE" id="PS51525">
    <property type="entry name" value="NET"/>
    <property type="match status" value="1"/>
</dbReference>
<evidence type="ECO:0000256" key="3">
    <source>
        <dbReference type="ARBA" id="ARBA00023163"/>
    </source>
</evidence>
<feature type="region of interest" description="Disordered" evidence="5">
    <location>
        <begin position="178"/>
        <end position="264"/>
    </location>
</feature>
<dbReference type="EMBL" id="JAGKQM010000006">
    <property type="protein sequence ID" value="KAH0921765.1"/>
    <property type="molecule type" value="Genomic_DNA"/>
</dbReference>
<feature type="domain" description="NET" evidence="7">
    <location>
        <begin position="98"/>
        <end position="179"/>
    </location>
</feature>
<keyword evidence="9" id="KW-1185">Reference proteome</keyword>
<sequence length="264" mass="28825">MSTGGGGEKIDAKGFGLHDYHTIVKEPMDLGTVKAKLGEGLYESPLDFAEDSLYQLLHLPPSLRPVVLEDRTLYISESMTTPLEPEIVTAALEKPEGDEEAPVDVRDLKMDEKRRLSEELQDLPYDKLETVVQIVKKSNPELSQQDDEIELDIDSLDIQTLWELYSFVTGYKENLSNKKEEDQGFGSERDAESAHNIIQEPATGTERSRVTESGKAIRMSSSPVRQENKAGGSSSSNSSSSDSGSSSSDSDSDSSSGRGSDTGN</sequence>
<keyword evidence="2 4" id="KW-0103">Bromodomain</keyword>
<evidence type="ECO:0008006" key="10">
    <source>
        <dbReference type="Google" id="ProtNLM"/>
    </source>
</evidence>
<dbReference type="InterPro" id="IPR036427">
    <property type="entry name" value="Bromodomain-like_sf"/>
</dbReference>
<dbReference type="InterPro" id="IPR027353">
    <property type="entry name" value="NET_dom"/>
</dbReference>
<evidence type="ECO:0000256" key="4">
    <source>
        <dbReference type="PROSITE-ProRule" id="PRU00035"/>
    </source>
</evidence>
<accession>A0ABQ8CXC4</accession>
<organism evidence="8 9">
    <name type="scientific">Brassica napus</name>
    <name type="common">Rape</name>
    <dbReference type="NCBI Taxonomy" id="3708"/>
    <lineage>
        <taxon>Eukaryota</taxon>
        <taxon>Viridiplantae</taxon>
        <taxon>Streptophyta</taxon>
        <taxon>Embryophyta</taxon>
        <taxon>Tracheophyta</taxon>
        <taxon>Spermatophyta</taxon>
        <taxon>Magnoliopsida</taxon>
        <taxon>eudicotyledons</taxon>
        <taxon>Gunneridae</taxon>
        <taxon>Pentapetalae</taxon>
        <taxon>rosids</taxon>
        <taxon>malvids</taxon>
        <taxon>Brassicales</taxon>
        <taxon>Brassicaceae</taxon>
        <taxon>Brassiceae</taxon>
        <taxon>Brassica</taxon>
    </lineage>
</organism>
<evidence type="ECO:0000256" key="1">
    <source>
        <dbReference type="ARBA" id="ARBA00023015"/>
    </source>
</evidence>
<evidence type="ECO:0000313" key="9">
    <source>
        <dbReference type="Proteomes" id="UP000824890"/>
    </source>
</evidence>
<name>A0ABQ8CXC4_BRANA</name>
<feature type="compositionally biased region" description="Basic and acidic residues" evidence="5">
    <location>
        <begin position="178"/>
        <end position="193"/>
    </location>
</feature>
<protein>
    <recommendedName>
        <fullName evidence="10">NET domain-containing protein</fullName>
    </recommendedName>
</protein>
<dbReference type="InterPro" id="IPR038336">
    <property type="entry name" value="NET_sf"/>
</dbReference>
<evidence type="ECO:0000259" key="6">
    <source>
        <dbReference type="PROSITE" id="PS50014"/>
    </source>
</evidence>
<dbReference type="Proteomes" id="UP000824890">
    <property type="component" value="Unassembled WGS sequence"/>
</dbReference>
<keyword evidence="3" id="KW-0804">Transcription</keyword>
<comment type="caution">
    <text evidence="8">The sequence shown here is derived from an EMBL/GenBank/DDBJ whole genome shotgun (WGS) entry which is preliminary data.</text>
</comment>
<dbReference type="Pfam" id="PF00439">
    <property type="entry name" value="Bromodomain"/>
    <property type="match status" value="1"/>
</dbReference>
<dbReference type="SUPFAM" id="SSF47370">
    <property type="entry name" value="Bromodomain"/>
    <property type="match status" value="1"/>
</dbReference>
<dbReference type="Pfam" id="PF17035">
    <property type="entry name" value="BET"/>
    <property type="match status" value="1"/>
</dbReference>
<feature type="domain" description="Bromo" evidence="6">
    <location>
        <begin position="17"/>
        <end position="51"/>
    </location>
</feature>
<evidence type="ECO:0000256" key="2">
    <source>
        <dbReference type="ARBA" id="ARBA00023117"/>
    </source>
</evidence>
<dbReference type="PANTHER" id="PTHR45926">
    <property type="entry name" value="OSJNBA0053K19.4 PROTEIN"/>
    <property type="match status" value="1"/>
</dbReference>
<evidence type="ECO:0000313" key="8">
    <source>
        <dbReference type="EMBL" id="KAH0921765.1"/>
    </source>
</evidence>
<dbReference type="PRINTS" id="PR00503">
    <property type="entry name" value="BROMODOMAIN"/>
</dbReference>
<evidence type="ECO:0000256" key="5">
    <source>
        <dbReference type="SAM" id="MobiDB-lite"/>
    </source>
</evidence>
<evidence type="ECO:0000259" key="7">
    <source>
        <dbReference type="PROSITE" id="PS51525"/>
    </source>
</evidence>
<reference evidence="8 9" key="1">
    <citation type="submission" date="2021-05" db="EMBL/GenBank/DDBJ databases">
        <title>Genome Assembly of Synthetic Allotetraploid Brassica napus Reveals Homoeologous Exchanges between Subgenomes.</title>
        <authorList>
            <person name="Davis J.T."/>
        </authorList>
    </citation>
    <scope>NUCLEOTIDE SEQUENCE [LARGE SCALE GENOMIC DNA]</scope>
    <source>
        <strain evidence="9">cv. Da-Ae</strain>
        <tissue evidence="8">Seedling</tissue>
    </source>
</reference>
<dbReference type="Gene3D" id="1.20.920.10">
    <property type="entry name" value="Bromodomain-like"/>
    <property type="match status" value="1"/>
</dbReference>
<gene>
    <name evidence="8" type="ORF">HID58_021783</name>
</gene>
<proteinExistence type="predicted"/>
<dbReference type="InterPro" id="IPR001487">
    <property type="entry name" value="Bromodomain"/>
</dbReference>
<feature type="compositionally biased region" description="Low complexity" evidence="5">
    <location>
        <begin position="231"/>
        <end position="264"/>
    </location>
</feature>
<dbReference type="PROSITE" id="PS50014">
    <property type="entry name" value="BROMODOMAIN_2"/>
    <property type="match status" value="1"/>
</dbReference>